<keyword evidence="7" id="KW-1185">Reference proteome</keyword>
<keyword evidence="2 5" id="KW-0732">Signal</keyword>
<dbReference type="Pfam" id="PF00379">
    <property type="entry name" value="Chitin_bind_4"/>
    <property type="match status" value="1"/>
</dbReference>
<organism evidence="6 7">
    <name type="scientific">Parnassius apollo</name>
    <name type="common">Apollo butterfly</name>
    <name type="synonym">Papilio apollo</name>
    <dbReference type="NCBI Taxonomy" id="110799"/>
    <lineage>
        <taxon>Eukaryota</taxon>
        <taxon>Metazoa</taxon>
        <taxon>Ecdysozoa</taxon>
        <taxon>Arthropoda</taxon>
        <taxon>Hexapoda</taxon>
        <taxon>Insecta</taxon>
        <taxon>Pterygota</taxon>
        <taxon>Neoptera</taxon>
        <taxon>Endopterygota</taxon>
        <taxon>Lepidoptera</taxon>
        <taxon>Glossata</taxon>
        <taxon>Ditrysia</taxon>
        <taxon>Papilionoidea</taxon>
        <taxon>Papilionidae</taxon>
        <taxon>Parnassiinae</taxon>
        <taxon>Parnassini</taxon>
        <taxon>Parnassius</taxon>
        <taxon>Parnassius</taxon>
    </lineage>
</organism>
<dbReference type="InterPro" id="IPR000618">
    <property type="entry name" value="Insect_cuticle"/>
</dbReference>
<dbReference type="EMBL" id="CAJQZP010000178">
    <property type="protein sequence ID" value="CAG4943940.1"/>
    <property type="molecule type" value="Genomic_DNA"/>
</dbReference>
<reference evidence="6" key="1">
    <citation type="submission" date="2021-04" db="EMBL/GenBank/DDBJ databases">
        <authorList>
            <person name="Tunstrom K."/>
        </authorList>
    </citation>
    <scope>NUCLEOTIDE SEQUENCE</scope>
</reference>
<feature type="signal peptide" evidence="5">
    <location>
        <begin position="1"/>
        <end position="15"/>
    </location>
</feature>
<dbReference type="GO" id="GO:0062129">
    <property type="term" value="C:chitin-based extracellular matrix"/>
    <property type="evidence" value="ECO:0007669"/>
    <property type="project" value="TreeGrafter"/>
</dbReference>
<dbReference type="InterPro" id="IPR050468">
    <property type="entry name" value="Cuticle_Struct_Prot"/>
</dbReference>
<comment type="caution">
    <text evidence="6">The sequence shown here is derived from an EMBL/GenBank/DDBJ whole genome shotgun (WGS) entry which is preliminary data.</text>
</comment>
<feature type="compositionally biased region" description="Polar residues" evidence="4">
    <location>
        <begin position="136"/>
        <end position="156"/>
    </location>
</feature>
<protein>
    <submittedName>
        <fullName evidence="6">(apollo) hypothetical protein</fullName>
    </submittedName>
</protein>
<name>A0A8S3W722_PARAO</name>
<feature type="compositionally biased region" description="Low complexity" evidence="4">
    <location>
        <begin position="254"/>
        <end position="333"/>
    </location>
</feature>
<sequence>MKLVTFAAVLALAHAATLETNKLEDLETAATDQLNTDQIAAQSNNYAQFYSSPPSTVQPSGSNNYVPSSPSYVPIQNDPPQNTWNKPQNTWNKPQNNYVPPQNNYVPPQNNYVPPQNNWNNNNNNWNNWNNQQPQSPATSPTTSVPVIKNEQSFGDNGSYKYEYEIGDGTHVGEQGYFTNYNTDNESIVKKGWYSFTDNDGKVYTVTYWADDTGYHAMGDHLPKPHPIPPAIQASIEQNAKEEAAKAEAEKNKPQQNKPIQNPQQVYYPPQTQYPQQGYNPQQTQNPQQTVYPQQPQHTYYPQQQQSDYPVQQNQQTYYPQQTQQQQQTYYPPANYPSYRK</sequence>
<feature type="compositionally biased region" description="Low complexity" evidence="4">
    <location>
        <begin position="123"/>
        <end position="135"/>
    </location>
</feature>
<feature type="chain" id="PRO_5035726489" evidence="5">
    <location>
        <begin position="16"/>
        <end position="341"/>
    </location>
</feature>
<dbReference type="PROSITE" id="PS00233">
    <property type="entry name" value="CHIT_BIND_RR_1"/>
    <property type="match status" value="1"/>
</dbReference>
<dbReference type="InterPro" id="IPR031311">
    <property type="entry name" value="CHIT_BIND_RR_consensus"/>
</dbReference>
<proteinExistence type="predicted"/>
<feature type="compositionally biased region" description="Basic and acidic residues" evidence="4">
    <location>
        <begin position="239"/>
        <end position="253"/>
    </location>
</feature>
<evidence type="ECO:0000256" key="1">
    <source>
        <dbReference type="ARBA" id="ARBA00022460"/>
    </source>
</evidence>
<keyword evidence="1 3" id="KW-0193">Cuticle</keyword>
<gene>
    <name evidence="6" type="ORF">PAPOLLO_LOCUS2784</name>
</gene>
<dbReference type="PROSITE" id="PS51155">
    <property type="entry name" value="CHIT_BIND_RR_2"/>
    <property type="match status" value="1"/>
</dbReference>
<dbReference type="GO" id="GO:0008010">
    <property type="term" value="F:structural constituent of chitin-based larval cuticle"/>
    <property type="evidence" value="ECO:0007669"/>
    <property type="project" value="TreeGrafter"/>
</dbReference>
<feature type="compositionally biased region" description="Polar residues" evidence="4">
    <location>
        <begin position="50"/>
        <end position="71"/>
    </location>
</feature>
<feature type="region of interest" description="Disordered" evidence="4">
    <location>
        <begin position="50"/>
        <end position="102"/>
    </location>
</feature>
<evidence type="ECO:0000313" key="7">
    <source>
        <dbReference type="Proteomes" id="UP000691718"/>
    </source>
</evidence>
<dbReference type="OrthoDB" id="6376650at2759"/>
<dbReference type="AlphaFoldDB" id="A0A8S3W722"/>
<feature type="region of interest" description="Disordered" evidence="4">
    <location>
        <begin position="237"/>
        <end position="341"/>
    </location>
</feature>
<feature type="compositionally biased region" description="Polar residues" evidence="4">
    <location>
        <begin position="78"/>
        <end position="93"/>
    </location>
</feature>
<evidence type="ECO:0000256" key="4">
    <source>
        <dbReference type="SAM" id="MobiDB-lite"/>
    </source>
</evidence>
<dbReference type="Proteomes" id="UP000691718">
    <property type="component" value="Unassembled WGS sequence"/>
</dbReference>
<accession>A0A8S3W722</accession>
<evidence type="ECO:0000313" key="6">
    <source>
        <dbReference type="EMBL" id="CAG4943940.1"/>
    </source>
</evidence>
<dbReference type="PANTHER" id="PTHR10380">
    <property type="entry name" value="CUTICLE PROTEIN"/>
    <property type="match status" value="1"/>
</dbReference>
<feature type="region of interest" description="Disordered" evidence="4">
    <location>
        <begin position="123"/>
        <end position="156"/>
    </location>
</feature>
<evidence type="ECO:0000256" key="2">
    <source>
        <dbReference type="ARBA" id="ARBA00022729"/>
    </source>
</evidence>
<evidence type="ECO:0000256" key="3">
    <source>
        <dbReference type="PROSITE-ProRule" id="PRU00497"/>
    </source>
</evidence>
<dbReference type="PANTHER" id="PTHR10380:SF173">
    <property type="entry name" value="CUTICULAR PROTEIN 47EF, ISOFORM C-RELATED"/>
    <property type="match status" value="1"/>
</dbReference>
<evidence type="ECO:0000256" key="5">
    <source>
        <dbReference type="SAM" id="SignalP"/>
    </source>
</evidence>